<dbReference type="Proteomes" id="UP001220324">
    <property type="component" value="Unassembled WGS sequence"/>
</dbReference>
<proteinExistence type="predicted"/>
<comment type="caution">
    <text evidence="2">The sequence shown here is derived from an EMBL/GenBank/DDBJ whole genome shotgun (WGS) entry which is preliminary data.</text>
</comment>
<evidence type="ECO:0000313" key="3">
    <source>
        <dbReference type="Proteomes" id="UP001220324"/>
    </source>
</evidence>
<feature type="compositionally biased region" description="Basic and acidic residues" evidence="1">
    <location>
        <begin position="8"/>
        <end position="23"/>
    </location>
</feature>
<accession>A0AAD6D6M3</accession>
<organism evidence="2 3">
    <name type="scientific">Penicillium frequentans</name>
    <dbReference type="NCBI Taxonomy" id="3151616"/>
    <lineage>
        <taxon>Eukaryota</taxon>
        <taxon>Fungi</taxon>
        <taxon>Dikarya</taxon>
        <taxon>Ascomycota</taxon>
        <taxon>Pezizomycotina</taxon>
        <taxon>Eurotiomycetes</taxon>
        <taxon>Eurotiomycetidae</taxon>
        <taxon>Eurotiales</taxon>
        <taxon>Aspergillaceae</taxon>
        <taxon>Penicillium</taxon>
    </lineage>
</organism>
<feature type="region of interest" description="Disordered" evidence="1">
    <location>
        <begin position="1"/>
        <end position="49"/>
    </location>
</feature>
<protein>
    <submittedName>
        <fullName evidence="2">Uncharacterized protein</fullName>
    </submittedName>
</protein>
<dbReference type="AlphaFoldDB" id="A0AAD6D6M3"/>
<keyword evidence="3" id="KW-1185">Reference proteome</keyword>
<feature type="region of interest" description="Disordered" evidence="1">
    <location>
        <begin position="357"/>
        <end position="378"/>
    </location>
</feature>
<feature type="compositionally biased region" description="Basic residues" evidence="1">
    <location>
        <begin position="35"/>
        <end position="46"/>
    </location>
</feature>
<sequence>MGIPLWREPTESDVFKSAVEKDSSASARSAIRRQATIRRPSRHSARARGAGVLSSFHSQILDEIQRGMGEPQIGVRSPVLNLGISEDGLDLDTSRREALGRNAARPPPSTSLPPDHLARWRSARDRALLQNLLSRTDSQPQTGERRASPSLTPNFAPAAAYRTGISPRPLDGPHLPTPPPLRRTDSRNHDPPSYNPADFLSMDGIVGTARRRPHRDPIMDGLGDRQRSVSPDDRESNAAWETLLSTLTPDSHLPSTSTSFSSATAPTTDTSSRHSARQSRRLPPPPVHTALDPYPDQLHPCDLSSSDDEDTPVNYNSSGPILFGADTDLQQMQAILDRLARREDIPDDWWAGAGLSRNMGRGLSTGTNAHANGNEGTD</sequence>
<reference evidence="2 3" key="1">
    <citation type="journal article" date="2023" name="IMA Fungus">
        <title>Comparative genomic study of the Penicillium genus elucidates a diverse pangenome and 15 lateral gene transfer events.</title>
        <authorList>
            <person name="Petersen C."/>
            <person name="Sorensen T."/>
            <person name="Nielsen M.R."/>
            <person name="Sondergaard T.E."/>
            <person name="Sorensen J.L."/>
            <person name="Fitzpatrick D.A."/>
            <person name="Frisvad J.C."/>
            <person name="Nielsen K.L."/>
        </authorList>
    </citation>
    <scope>NUCLEOTIDE SEQUENCE [LARGE SCALE GENOMIC DNA]</scope>
    <source>
        <strain evidence="2 3">IBT 35679</strain>
    </source>
</reference>
<feature type="compositionally biased region" description="Low complexity" evidence="1">
    <location>
        <begin position="254"/>
        <end position="270"/>
    </location>
</feature>
<feature type="compositionally biased region" description="Polar residues" evidence="1">
    <location>
        <begin position="132"/>
        <end position="142"/>
    </location>
</feature>
<dbReference type="EMBL" id="JAQIZZ010000001">
    <property type="protein sequence ID" value="KAJ5556781.1"/>
    <property type="molecule type" value="Genomic_DNA"/>
</dbReference>
<feature type="compositionally biased region" description="Basic and acidic residues" evidence="1">
    <location>
        <begin position="215"/>
        <end position="236"/>
    </location>
</feature>
<feature type="compositionally biased region" description="Polar residues" evidence="1">
    <location>
        <begin position="364"/>
        <end position="378"/>
    </location>
</feature>
<evidence type="ECO:0000256" key="1">
    <source>
        <dbReference type="SAM" id="MobiDB-lite"/>
    </source>
</evidence>
<feature type="compositionally biased region" description="Low complexity" evidence="1">
    <location>
        <begin position="24"/>
        <end position="34"/>
    </location>
</feature>
<gene>
    <name evidence="2" type="ORF">N7494_000696</name>
</gene>
<name>A0AAD6D6M3_9EURO</name>
<feature type="region of interest" description="Disordered" evidence="1">
    <location>
        <begin position="132"/>
        <end position="314"/>
    </location>
</feature>
<evidence type="ECO:0000313" key="2">
    <source>
        <dbReference type="EMBL" id="KAJ5556781.1"/>
    </source>
</evidence>